<dbReference type="InterPro" id="IPR001461">
    <property type="entry name" value="Aspartic_peptidase_A1"/>
</dbReference>
<evidence type="ECO:0000256" key="3">
    <source>
        <dbReference type="ARBA" id="ARBA00022692"/>
    </source>
</evidence>
<reference evidence="10" key="1">
    <citation type="submission" date="2021-02" db="EMBL/GenBank/DDBJ databases">
        <title>First Annotated Genome of the Yellow-green Alga Tribonema minus.</title>
        <authorList>
            <person name="Mahan K.M."/>
        </authorList>
    </citation>
    <scope>NUCLEOTIDE SEQUENCE</scope>
    <source>
        <strain evidence="10">UTEX B ZZ1240</strain>
    </source>
</reference>
<dbReference type="Pfam" id="PF14543">
    <property type="entry name" value="TAXi_N"/>
    <property type="match status" value="1"/>
</dbReference>
<feature type="non-terminal residue" evidence="10">
    <location>
        <position position="179"/>
    </location>
</feature>
<comment type="similarity">
    <text evidence="1">Belongs to the peptidase A1 family.</text>
</comment>
<dbReference type="AlphaFoldDB" id="A0A836CAB1"/>
<evidence type="ECO:0000256" key="2">
    <source>
        <dbReference type="ARBA" id="ARBA00022670"/>
    </source>
</evidence>
<dbReference type="PANTHER" id="PTHR13683">
    <property type="entry name" value="ASPARTYL PROTEASES"/>
    <property type="match status" value="1"/>
</dbReference>
<name>A0A836CAB1_9STRA</name>
<dbReference type="SUPFAM" id="SSF50630">
    <property type="entry name" value="Acid proteases"/>
    <property type="match status" value="1"/>
</dbReference>
<keyword evidence="6" id="KW-1133">Transmembrane helix</keyword>
<dbReference type="OrthoDB" id="2747330at2759"/>
<dbReference type="Proteomes" id="UP000664859">
    <property type="component" value="Unassembled WGS sequence"/>
</dbReference>
<keyword evidence="3" id="KW-0812">Transmembrane</keyword>
<dbReference type="PANTHER" id="PTHR13683:SF375">
    <property type="entry name" value="PEPTIDASE A1 DOMAIN-CONTAINING PROTEIN"/>
    <property type="match status" value="1"/>
</dbReference>
<dbReference type="InterPro" id="IPR021109">
    <property type="entry name" value="Peptidase_aspartic_dom_sf"/>
</dbReference>
<dbReference type="Gene3D" id="2.40.70.10">
    <property type="entry name" value="Acid Proteases"/>
    <property type="match status" value="1"/>
</dbReference>
<proteinExistence type="inferred from homology"/>
<comment type="subcellular location">
    <subcellularLocation>
        <location evidence="8">Endomembrane system</location>
        <topology evidence="8">Single-pass type I membrane protein</topology>
    </subcellularLocation>
</comment>
<evidence type="ECO:0000259" key="9">
    <source>
        <dbReference type="PROSITE" id="PS51767"/>
    </source>
</evidence>
<gene>
    <name evidence="10" type="ORF">JKP88DRAFT_156039</name>
</gene>
<keyword evidence="5" id="KW-0378">Hydrolase</keyword>
<keyword evidence="2" id="KW-0645">Protease</keyword>
<keyword evidence="4" id="KW-0732">Signal</keyword>
<evidence type="ECO:0000256" key="7">
    <source>
        <dbReference type="ARBA" id="ARBA00023136"/>
    </source>
</evidence>
<feature type="non-terminal residue" evidence="10">
    <location>
        <position position="1"/>
    </location>
</feature>
<dbReference type="GO" id="GO:0006508">
    <property type="term" value="P:proteolysis"/>
    <property type="evidence" value="ECO:0007669"/>
    <property type="project" value="UniProtKB-KW"/>
</dbReference>
<evidence type="ECO:0000256" key="1">
    <source>
        <dbReference type="ARBA" id="ARBA00007447"/>
    </source>
</evidence>
<sequence length="179" mass="19056">GAGTHVAYVYVGTPPQRVSVILDTGSSNTAFPCTGCQGCGQHEDPYWDRSASSTAQVSSCQQCVGDYTCTAAERCVFSQYYAEGSGWTAYQVEDTFYVGVPVQQGTAADKKHDDVSIDFSFGCVQSQTGLFVTQPEDGIMGMAMSDATLVPQLAKKGLIPHETFSLCFSYDGGYMVLGG</sequence>
<dbReference type="GO" id="GO:0004190">
    <property type="term" value="F:aspartic-type endopeptidase activity"/>
    <property type="evidence" value="ECO:0007669"/>
    <property type="project" value="InterPro"/>
</dbReference>
<evidence type="ECO:0000256" key="4">
    <source>
        <dbReference type="ARBA" id="ARBA00022729"/>
    </source>
</evidence>
<protein>
    <submittedName>
        <fullName evidence="10">Aspartic peptidase domain-containing protein</fullName>
    </submittedName>
</protein>
<evidence type="ECO:0000256" key="6">
    <source>
        <dbReference type="ARBA" id="ARBA00022989"/>
    </source>
</evidence>
<dbReference type="InterPro" id="IPR032861">
    <property type="entry name" value="TAXi_N"/>
</dbReference>
<organism evidence="10 11">
    <name type="scientific">Tribonema minus</name>
    <dbReference type="NCBI Taxonomy" id="303371"/>
    <lineage>
        <taxon>Eukaryota</taxon>
        <taxon>Sar</taxon>
        <taxon>Stramenopiles</taxon>
        <taxon>Ochrophyta</taxon>
        <taxon>PX clade</taxon>
        <taxon>Xanthophyceae</taxon>
        <taxon>Tribonematales</taxon>
        <taxon>Tribonemataceae</taxon>
        <taxon>Tribonema</taxon>
    </lineage>
</organism>
<dbReference type="EMBL" id="JAFCMP010000515">
    <property type="protein sequence ID" value="KAG5178374.1"/>
    <property type="molecule type" value="Genomic_DNA"/>
</dbReference>
<evidence type="ECO:0000313" key="10">
    <source>
        <dbReference type="EMBL" id="KAG5178374.1"/>
    </source>
</evidence>
<evidence type="ECO:0000256" key="5">
    <source>
        <dbReference type="ARBA" id="ARBA00022801"/>
    </source>
</evidence>
<dbReference type="InterPro" id="IPR033121">
    <property type="entry name" value="PEPTIDASE_A1"/>
</dbReference>
<dbReference type="PROSITE" id="PS00141">
    <property type="entry name" value="ASP_PROTEASE"/>
    <property type="match status" value="1"/>
</dbReference>
<evidence type="ECO:0000313" key="11">
    <source>
        <dbReference type="Proteomes" id="UP000664859"/>
    </source>
</evidence>
<feature type="domain" description="Peptidase A1" evidence="9">
    <location>
        <begin position="5"/>
        <end position="179"/>
    </location>
</feature>
<keyword evidence="7" id="KW-0472">Membrane</keyword>
<dbReference type="InterPro" id="IPR001969">
    <property type="entry name" value="Aspartic_peptidase_AS"/>
</dbReference>
<accession>A0A836CAB1</accession>
<evidence type="ECO:0000256" key="8">
    <source>
        <dbReference type="ARBA" id="ARBA00046288"/>
    </source>
</evidence>
<comment type="caution">
    <text evidence="10">The sequence shown here is derived from an EMBL/GenBank/DDBJ whole genome shotgun (WGS) entry which is preliminary data.</text>
</comment>
<keyword evidence="11" id="KW-1185">Reference proteome</keyword>
<dbReference type="PROSITE" id="PS51767">
    <property type="entry name" value="PEPTIDASE_A1"/>
    <property type="match status" value="1"/>
</dbReference>
<dbReference type="GO" id="GO:0012505">
    <property type="term" value="C:endomembrane system"/>
    <property type="evidence" value="ECO:0007669"/>
    <property type="project" value="UniProtKB-SubCell"/>
</dbReference>